<reference evidence="13" key="3">
    <citation type="submission" date="2025-09" db="UniProtKB">
        <authorList>
            <consortium name="Ensembl"/>
        </authorList>
    </citation>
    <scope>IDENTIFICATION</scope>
</reference>
<dbReference type="PANTHER" id="PTHR16866">
    <property type="entry name" value="GASTRIN-RELEASING PEPTIDE"/>
    <property type="match status" value="1"/>
</dbReference>
<evidence type="ECO:0000256" key="11">
    <source>
        <dbReference type="ARBA" id="ARBA00033733"/>
    </source>
</evidence>
<keyword evidence="6" id="KW-0467">Mast cell degranulation</keyword>
<comment type="similarity">
    <text evidence="3">Belongs to the bombesin/neuromedin-B/ranatensin family.</text>
</comment>
<protein>
    <recommendedName>
        <fullName evidence="4">Gastrin-releasing peptide</fullName>
    </recommendedName>
</protein>
<dbReference type="PANTHER" id="PTHR16866:SF2">
    <property type="entry name" value="GASTRIN-RELEASING PEPTIDE"/>
    <property type="match status" value="1"/>
</dbReference>
<dbReference type="GO" id="GO:0007218">
    <property type="term" value="P:neuropeptide signaling pathway"/>
    <property type="evidence" value="ECO:0007669"/>
    <property type="project" value="InterPro"/>
</dbReference>
<reference evidence="13 14" key="1">
    <citation type="journal article" date="2011" name="Proc. Natl. Acad. Sci. U.S.A.">
        <title>Genetic diversity and population structure of the endangered marsupial Sarcophilus harrisii (Tasmanian devil).</title>
        <authorList>
            <person name="Miller W."/>
            <person name="Hayes V.M."/>
            <person name="Ratan A."/>
            <person name="Petersen D.C."/>
            <person name="Wittekindt N.E."/>
            <person name="Miller J."/>
            <person name="Walenz B."/>
            <person name="Knight J."/>
            <person name="Qi J."/>
            <person name="Zhao F."/>
            <person name="Wang Q."/>
            <person name="Bedoya-Reina O.C."/>
            <person name="Katiyar N."/>
            <person name="Tomsho L.P."/>
            <person name="Kasson L.M."/>
            <person name="Hardie R.A."/>
            <person name="Woodbridge P."/>
            <person name="Tindall E.A."/>
            <person name="Bertelsen M.F."/>
            <person name="Dixon D."/>
            <person name="Pyecroft S."/>
            <person name="Helgen K.M."/>
            <person name="Lesk A.M."/>
            <person name="Pringle T.H."/>
            <person name="Patterson N."/>
            <person name="Zhang Y."/>
            <person name="Kreiss A."/>
            <person name="Woods G.M."/>
            <person name="Jones M.E."/>
            <person name="Schuster S.C."/>
        </authorList>
    </citation>
    <scope>NUCLEOTIDE SEQUENCE [LARGE SCALE GENOMIC DNA]</scope>
</reference>
<evidence type="ECO:0000256" key="2">
    <source>
        <dbReference type="ARBA" id="ARBA00004613"/>
    </source>
</evidence>
<name>G3WHY0_SARHA</name>
<keyword evidence="9" id="KW-0027">Amidation</keyword>
<dbReference type="HOGENOM" id="CLU_144892_0_0_1"/>
<feature type="chain" id="PRO_5003458761" description="Gastrin-releasing peptide" evidence="12">
    <location>
        <begin position="24"/>
        <end position="149"/>
    </location>
</feature>
<dbReference type="FunCoup" id="G3WHY0">
    <property type="interactions" value="335"/>
</dbReference>
<evidence type="ECO:0000313" key="13">
    <source>
        <dbReference type="Ensembl" id="ENSSHAP00000015035.1"/>
    </source>
</evidence>
<accession>G3WHY0</accession>
<evidence type="ECO:0000256" key="6">
    <source>
        <dbReference type="ARBA" id="ARBA00022675"/>
    </source>
</evidence>
<evidence type="ECO:0000256" key="4">
    <source>
        <dbReference type="ARBA" id="ARBA00016270"/>
    </source>
</evidence>
<keyword evidence="10" id="KW-0968">Cytoplasmic vesicle</keyword>
<dbReference type="InterPro" id="IPR000874">
    <property type="entry name" value="Bombesin"/>
</dbReference>
<dbReference type="AlphaFoldDB" id="G3WHY0"/>
<organism evidence="13 14">
    <name type="scientific">Sarcophilus harrisii</name>
    <name type="common">Tasmanian devil</name>
    <name type="synonym">Sarcophilus laniarius</name>
    <dbReference type="NCBI Taxonomy" id="9305"/>
    <lineage>
        <taxon>Eukaryota</taxon>
        <taxon>Metazoa</taxon>
        <taxon>Chordata</taxon>
        <taxon>Craniata</taxon>
        <taxon>Vertebrata</taxon>
        <taxon>Euteleostomi</taxon>
        <taxon>Mammalia</taxon>
        <taxon>Metatheria</taxon>
        <taxon>Dasyuromorphia</taxon>
        <taxon>Dasyuridae</taxon>
        <taxon>Sarcophilus</taxon>
    </lineage>
</organism>
<dbReference type="GeneID" id="100921665"/>
<dbReference type="GO" id="GO:0005615">
    <property type="term" value="C:extracellular space"/>
    <property type="evidence" value="ECO:0007669"/>
    <property type="project" value="TreeGrafter"/>
</dbReference>
<dbReference type="STRING" id="9305.ENSSHAP00000015035"/>
<dbReference type="eggNOG" id="ENOG502S4DG">
    <property type="taxonomic scope" value="Eukaryota"/>
</dbReference>
<evidence type="ECO:0000313" key="14">
    <source>
        <dbReference type="Proteomes" id="UP000007648"/>
    </source>
</evidence>
<dbReference type="CTD" id="2922"/>
<dbReference type="OMA" id="KDMMDYL"/>
<dbReference type="Proteomes" id="UP000007648">
    <property type="component" value="Unassembled WGS sequence"/>
</dbReference>
<dbReference type="PROSITE" id="PS00257">
    <property type="entry name" value="BOMBESIN"/>
    <property type="match status" value="1"/>
</dbReference>
<dbReference type="RefSeq" id="XP_003760014.1">
    <property type="nucleotide sequence ID" value="XM_003759966.2"/>
</dbReference>
<dbReference type="Ensembl" id="ENSSHAT00000015160.2">
    <property type="protein sequence ID" value="ENSSHAP00000015035.1"/>
    <property type="gene ID" value="ENSSHAG00000012832.2"/>
</dbReference>
<keyword evidence="8 12" id="KW-0732">Signal</keyword>
<keyword evidence="5" id="KW-0964">Secreted</keyword>
<dbReference type="Pfam" id="PF02044">
    <property type="entry name" value="Bombesin"/>
    <property type="match status" value="1"/>
</dbReference>
<evidence type="ECO:0000256" key="8">
    <source>
        <dbReference type="ARBA" id="ARBA00022729"/>
    </source>
</evidence>
<dbReference type="GO" id="GO:0043303">
    <property type="term" value="P:mast cell degranulation"/>
    <property type="evidence" value="ECO:0007669"/>
    <property type="project" value="UniProtKB-KW"/>
</dbReference>
<reference evidence="13" key="2">
    <citation type="submission" date="2025-08" db="UniProtKB">
        <authorList>
            <consortium name="Ensembl"/>
        </authorList>
    </citation>
    <scope>IDENTIFICATION</scope>
</reference>
<evidence type="ECO:0000256" key="1">
    <source>
        <dbReference type="ARBA" id="ARBA00004263"/>
    </source>
</evidence>
<evidence type="ECO:0000256" key="7">
    <source>
        <dbReference type="ARBA" id="ARBA00022685"/>
    </source>
</evidence>
<dbReference type="OrthoDB" id="9879745at2759"/>
<evidence type="ECO:0000256" key="12">
    <source>
        <dbReference type="SAM" id="SignalP"/>
    </source>
</evidence>
<dbReference type="KEGG" id="shr:100921665"/>
<keyword evidence="14" id="KW-1185">Reference proteome</keyword>
<evidence type="ECO:0000256" key="3">
    <source>
        <dbReference type="ARBA" id="ARBA00010012"/>
    </source>
</evidence>
<evidence type="ECO:0000256" key="9">
    <source>
        <dbReference type="ARBA" id="ARBA00022815"/>
    </source>
</evidence>
<gene>
    <name evidence="13" type="primary">GRP</name>
</gene>
<keyword evidence="7" id="KW-0165">Cleavage on pair of basic residues</keyword>
<sequence>MRGCEISLVLLVLVLCEAPWGTAAPLQSVSVENLMAKLYPRGNHWAVGHLMGKKSTGDFPYAYEGGNKVPFSPMVPDISKPLSEYLQWEKVEKNLLPLLEGKDDRSSQLLRHSLLGYPQSTGDLDTDGSTKDVVESLLQVLDMKENILS</sequence>
<feature type="signal peptide" evidence="12">
    <location>
        <begin position="1"/>
        <end position="23"/>
    </location>
</feature>
<evidence type="ECO:0000256" key="10">
    <source>
        <dbReference type="ARBA" id="ARBA00023329"/>
    </source>
</evidence>
<evidence type="ECO:0000256" key="5">
    <source>
        <dbReference type="ARBA" id="ARBA00022525"/>
    </source>
</evidence>
<proteinExistence type="inferred from homology"/>
<dbReference type="GeneTree" id="ENSGT00940000154470"/>
<dbReference type="GO" id="GO:0031410">
    <property type="term" value="C:cytoplasmic vesicle"/>
    <property type="evidence" value="ECO:0007669"/>
    <property type="project" value="UniProtKB-SubCell"/>
</dbReference>
<comment type="subcellular location">
    <subcellularLocation>
        <location evidence="1">Cytoplasmic vesicle</location>
        <location evidence="1">Secretory vesicle lumen</location>
    </subcellularLocation>
    <subcellularLocation>
        <location evidence="2">Secreted</location>
    </subcellularLocation>
</comment>
<dbReference type="InParanoid" id="G3WHY0"/>
<comment type="function">
    <text evidence="11">Induces an itch response through activation of receptors present on mast cells, triggering mast cell degranulation.</text>
</comment>
<dbReference type="GO" id="GO:0005184">
    <property type="term" value="F:neuropeptide hormone activity"/>
    <property type="evidence" value="ECO:0007669"/>
    <property type="project" value="TreeGrafter"/>
</dbReference>